<feature type="region of interest" description="Disordered" evidence="7">
    <location>
        <begin position="464"/>
        <end position="486"/>
    </location>
</feature>
<proteinExistence type="inferred from homology"/>
<dbReference type="CDD" id="cd02201">
    <property type="entry name" value="FtsZ_type1"/>
    <property type="match status" value="1"/>
</dbReference>
<feature type="binding site" evidence="4">
    <location>
        <position position="140"/>
    </location>
    <ligand>
        <name>GTP</name>
        <dbReference type="ChEBI" id="CHEBI:37565"/>
    </ligand>
</feature>
<dbReference type="NCBIfam" id="TIGR00065">
    <property type="entry name" value="ftsZ"/>
    <property type="match status" value="1"/>
</dbReference>
<evidence type="ECO:0000256" key="1">
    <source>
        <dbReference type="ARBA" id="ARBA00009690"/>
    </source>
</evidence>
<evidence type="ECO:0000256" key="4">
    <source>
        <dbReference type="HAMAP-Rule" id="MF_00909"/>
    </source>
</evidence>
<dbReference type="EMBL" id="VYQF01000001">
    <property type="protein sequence ID" value="KAA9041424.1"/>
    <property type="molecule type" value="Genomic_DNA"/>
</dbReference>
<dbReference type="Gene3D" id="3.30.1330.20">
    <property type="entry name" value="Tubulin/FtsZ, C-terminal domain"/>
    <property type="match status" value="1"/>
</dbReference>
<feature type="domain" description="Tubulin/FtsZ GTPase" evidence="8">
    <location>
        <begin position="13"/>
        <end position="205"/>
    </location>
</feature>
<keyword evidence="11" id="KW-1185">Reference proteome</keyword>
<dbReference type="PROSITE" id="PS01135">
    <property type="entry name" value="FTSZ_2"/>
    <property type="match status" value="1"/>
</dbReference>
<dbReference type="Gene3D" id="3.40.50.1440">
    <property type="entry name" value="Tubulin/FtsZ, GTPase domain"/>
    <property type="match status" value="1"/>
</dbReference>
<keyword evidence="4" id="KW-0963">Cytoplasm</keyword>
<dbReference type="GO" id="GO:0043093">
    <property type="term" value="P:FtsZ-dependent cytokinesis"/>
    <property type="evidence" value="ECO:0007669"/>
    <property type="project" value="UniProtKB-UniRule"/>
</dbReference>
<dbReference type="Pfam" id="PF12327">
    <property type="entry name" value="FtsZ_C"/>
    <property type="match status" value="1"/>
</dbReference>
<dbReference type="InterPro" id="IPR037103">
    <property type="entry name" value="Tubulin/FtsZ-like_C"/>
</dbReference>
<evidence type="ECO:0000313" key="11">
    <source>
        <dbReference type="Proteomes" id="UP000326903"/>
    </source>
</evidence>
<evidence type="ECO:0000259" key="9">
    <source>
        <dbReference type="SMART" id="SM00865"/>
    </source>
</evidence>
<organism evidence="10 11">
    <name type="scientific">Ginsengibacter hankyongi</name>
    <dbReference type="NCBI Taxonomy" id="2607284"/>
    <lineage>
        <taxon>Bacteria</taxon>
        <taxon>Pseudomonadati</taxon>
        <taxon>Bacteroidota</taxon>
        <taxon>Chitinophagia</taxon>
        <taxon>Chitinophagales</taxon>
        <taxon>Chitinophagaceae</taxon>
        <taxon>Ginsengibacter</taxon>
    </lineage>
</organism>
<dbReference type="FunFam" id="3.40.50.1440:FF:000001">
    <property type="entry name" value="Cell division protein FtsZ"/>
    <property type="match status" value="1"/>
</dbReference>
<evidence type="ECO:0000256" key="2">
    <source>
        <dbReference type="ARBA" id="ARBA00022741"/>
    </source>
</evidence>
<feature type="domain" description="Tubulin/FtsZ 2-layer sandwich" evidence="9">
    <location>
        <begin position="207"/>
        <end position="328"/>
    </location>
</feature>
<dbReference type="GO" id="GO:0000917">
    <property type="term" value="P:division septum assembly"/>
    <property type="evidence" value="ECO:0007669"/>
    <property type="project" value="UniProtKB-KW"/>
</dbReference>
<dbReference type="PANTHER" id="PTHR30314">
    <property type="entry name" value="CELL DIVISION PROTEIN FTSZ-RELATED"/>
    <property type="match status" value="1"/>
</dbReference>
<dbReference type="InterPro" id="IPR018316">
    <property type="entry name" value="Tubulin/FtsZ_2-layer-sand-dom"/>
</dbReference>
<keyword evidence="2 4" id="KW-0547">Nucleotide-binding</keyword>
<reference evidence="10 11" key="1">
    <citation type="submission" date="2019-09" db="EMBL/GenBank/DDBJ databases">
        <title>Draft genome sequence of Ginsengibacter sp. BR5-29.</title>
        <authorList>
            <person name="Im W.-T."/>
        </authorList>
    </citation>
    <scope>NUCLEOTIDE SEQUENCE [LARGE SCALE GENOMIC DNA]</scope>
    <source>
        <strain evidence="10 11">BR5-29</strain>
    </source>
</reference>
<dbReference type="GO" id="GO:0003924">
    <property type="term" value="F:GTPase activity"/>
    <property type="evidence" value="ECO:0007669"/>
    <property type="project" value="UniProtKB-UniRule"/>
</dbReference>
<keyword evidence="4 6" id="KW-0717">Septation</keyword>
<comment type="caution">
    <text evidence="10">The sequence shown here is derived from an EMBL/GenBank/DDBJ whole genome shotgun (WGS) entry which is preliminary data.</text>
</comment>
<dbReference type="InterPro" id="IPR008280">
    <property type="entry name" value="Tub_FtsZ_C"/>
</dbReference>
<dbReference type="GO" id="GO:0005525">
    <property type="term" value="F:GTP binding"/>
    <property type="evidence" value="ECO:0007669"/>
    <property type="project" value="UniProtKB-UniRule"/>
</dbReference>
<dbReference type="AlphaFoldDB" id="A0A5J5INC4"/>
<feature type="binding site" evidence="4">
    <location>
        <begin position="21"/>
        <end position="25"/>
    </location>
    <ligand>
        <name>GTP</name>
        <dbReference type="ChEBI" id="CHEBI:37565"/>
    </ligand>
</feature>
<feature type="compositionally biased region" description="Polar residues" evidence="7">
    <location>
        <begin position="464"/>
        <end position="473"/>
    </location>
</feature>
<comment type="function">
    <text evidence="4 6">Essential cell division protein that forms a contractile ring structure (Z ring) at the future cell division site. The regulation of the ring assembly controls the timing and the location of cell division. One of the functions of the FtsZ ring is to recruit other cell division proteins to the septum to produce a new cell wall between the dividing cells. Binds GTP and shows GTPase activity.</text>
</comment>
<comment type="subunit">
    <text evidence="4">Homodimer. Polymerizes to form a dynamic ring structure in a strictly GTP-dependent manner. Interacts directly with several other division proteins.</text>
</comment>
<dbReference type="InterPro" id="IPR024757">
    <property type="entry name" value="FtsZ_C"/>
</dbReference>
<dbReference type="InterPro" id="IPR020805">
    <property type="entry name" value="Cell_div_FtsZ_CS"/>
</dbReference>
<dbReference type="HAMAP" id="MF_00909">
    <property type="entry name" value="FtsZ"/>
    <property type="match status" value="1"/>
</dbReference>
<keyword evidence="4 6" id="KW-0131">Cell cycle</keyword>
<evidence type="ECO:0000256" key="7">
    <source>
        <dbReference type="SAM" id="MobiDB-lite"/>
    </source>
</evidence>
<name>A0A5J5INC4_9BACT</name>
<feature type="binding site" evidence="4">
    <location>
        <position position="187"/>
    </location>
    <ligand>
        <name>GTP</name>
        <dbReference type="ChEBI" id="CHEBI:37565"/>
    </ligand>
</feature>
<dbReference type="GO" id="GO:0051258">
    <property type="term" value="P:protein polymerization"/>
    <property type="evidence" value="ECO:0007669"/>
    <property type="project" value="UniProtKB-UniRule"/>
</dbReference>
<comment type="subcellular location">
    <subcellularLocation>
        <location evidence="4">Cytoplasm</location>
    </subcellularLocation>
    <text evidence="4">Assembles at midcell at the inner surface of the cytoplasmic membrane.</text>
</comment>
<dbReference type="InterPro" id="IPR003008">
    <property type="entry name" value="Tubulin_FtsZ_GTPase"/>
</dbReference>
<keyword evidence="4 6" id="KW-0132">Cell division</keyword>
<dbReference type="GO" id="GO:0005737">
    <property type="term" value="C:cytoplasm"/>
    <property type="evidence" value="ECO:0007669"/>
    <property type="project" value="UniProtKB-SubCell"/>
</dbReference>
<dbReference type="InterPro" id="IPR036525">
    <property type="entry name" value="Tubulin/FtsZ_GTPase_sf"/>
</dbReference>
<dbReference type="SUPFAM" id="SSF55307">
    <property type="entry name" value="Tubulin C-terminal domain-like"/>
    <property type="match status" value="1"/>
</dbReference>
<dbReference type="PRINTS" id="PR00423">
    <property type="entry name" value="CELLDVISFTSZ"/>
</dbReference>
<feature type="binding site" evidence="4">
    <location>
        <begin position="109"/>
        <end position="111"/>
    </location>
    <ligand>
        <name>GTP</name>
        <dbReference type="ChEBI" id="CHEBI:37565"/>
    </ligand>
</feature>
<sequence>MIHFDLPKEQSSILKVIGVGGGGSNAVNHMYSQNIEGVNFIICNTDAQAIATSMVPNKVQLGPHLTQGLGAGANPAIGREATEESLEEIKRILEVNTKMAFITAGMGGGTGTGGAPIIAKICKDLGILTVGIVTTPFAYEGKKRIAQAEDGISKLKDHVDTLLVISNDKMRHQFGNLTMKAAFAKADNVLATAAKCITDVINSTGQINVDFADVCTVMRKGGVAILGSSAADGENRAQKAIEQALNSPLLNDNDIRGAKWILININSAEGDNEFTMDEVETIQNHLLSQAGENTDVILGLGYDNTLESKIGITLIATGFEHKDPFDKKEEPIEEIKAEEKIVMTLQHSEDEKKQYRQPVFVFEEKKEEKPVEEIKEEENIIEQKGFKSIKEEDVYASVSEQKIEKGMEPTIVEVPISSKVELPVRNEEITVDKSSETVIHFTLSSEPNPIPVEANQHVPSKTKTTVLNNQPNNNKKEASTVPTSGGYLAKPAQIYAEAKPNKESKSVEEPTTPIAFSKQEDEPVIDMQLVVKNSHEAEEEKEEPKVRQTMPIMMPSVEELPPVDEAGDLKRRAMDRIAKLRNLSFNVNAADPNNEFESVPAYLRRNMELHNSIADVESFYSNYTVKSDENNKAEISTINTFLHGKKPD</sequence>
<dbReference type="GO" id="GO:0032153">
    <property type="term" value="C:cell division site"/>
    <property type="evidence" value="ECO:0007669"/>
    <property type="project" value="UniProtKB-UniRule"/>
</dbReference>
<keyword evidence="3 4" id="KW-0342">GTP-binding</keyword>
<evidence type="ECO:0000313" key="10">
    <source>
        <dbReference type="EMBL" id="KAA9041424.1"/>
    </source>
</evidence>
<gene>
    <name evidence="4 10" type="primary">ftsZ</name>
    <name evidence="10" type="ORF">FW778_05205</name>
</gene>
<dbReference type="SUPFAM" id="SSF52490">
    <property type="entry name" value="Tubulin nucleotide-binding domain-like"/>
    <property type="match status" value="1"/>
</dbReference>
<dbReference type="PANTHER" id="PTHR30314:SF3">
    <property type="entry name" value="MITOCHONDRIAL DIVISION PROTEIN FSZA"/>
    <property type="match status" value="1"/>
</dbReference>
<dbReference type="SMART" id="SM00864">
    <property type="entry name" value="Tubulin"/>
    <property type="match status" value="1"/>
</dbReference>
<evidence type="ECO:0000256" key="3">
    <source>
        <dbReference type="ARBA" id="ARBA00023134"/>
    </source>
</evidence>
<dbReference type="Proteomes" id="UP000326903">
    <property type="component" value="Unassembled WGS sequence"/>
</dbReference>
<dbReference type="InterPro" id="IPR045061">
    <property type="entry name" value="FtsZ/CetZ"/>
</dbReference>
<evidence type="ECO:0000256" key="6">
    <source>
        <dbReference type="RuleBase" id="RU000631"/>
    </source>
</evidence>
<evidence type="ECO:0000256" key="5">
    <source>
        <dbReference type="NCBIfam" id="TIGR00065"/>
    </source>
</evidence>
<dbReference type="InterPro" id="IPR000158">
    <property type="entry name" value="Cell_div_FtsZ"/>
</dbReference>
<dbReference type="RefSeq" id="WP_150413544.1">
    <property type="nucleotide sequence ID" value="NZ_VYQF01000001.1"/>
</dbReference>
<comment type="similarity">
    <text evidence="1 4 6">Belongs to the FtsZ family.</text>
</comment>
<protein>
    <recommendedName>
        <fullName evidence="4 5">Cell division protein FtsZ</fullName>
    </recommendedName>
</protein>
<feature type="binding site" evidence="4">
    <location>
        <position position="144"/>
    </location>
    <ligand>
        <name>GTP</name>
        <dbReference type="ChEBI" id="CHEBI:37565"/>
    </ligand>
</feature>
<dbReference type="Pfam" id="PF00091">
    <property type="entry name" value="Tubulin"/>
    <property type="match status" value="1"/>
</dbReference>
<accession>A0A5J5INC4</accession>
<dbReference type="SMART" id="SM00865">
    <property type="entry name" value="Tubulin_C"/>
    <property type="match status" value="1"/>
</dbReference>
<evidence type="ECO:0000259" key="8">
    <source>
        <dbReference type="SMART" id="SM00864"/>
    </source>
</evidence>